<proteinExistence type="predicted"/>
<reference evidence="1" key="1">
    <citation type="submission" date="2014-01" db="EMBL/GenBank/DDBJ databases">
        <authorList>
            <person name="Brown-Elliot B."/>
            <person name="Wallace R."/>
            <person name="Lenaerts A."/>
            <person name="Ordway D."/>
            <person name="DeGroote M.A."/>
            <person name="Parker T."/>
            <person name="Sizemore C."/>
            <person name="Tallon L.J."/>
            <person name="Sadzewicz L.K."/>
            <person name="Sengamalay N."/>
            <person name="Fraser C.M."/>
            <person name="Hine E."/>
            <person name="Shefchek K.A."/>
            <person name="Das S.P."/>
            <person name="Tettelin H."/>
        </authorList>
    </citation>
    <scope>NUCLEOTIDE SEQUENCE [LARGE SCALE GENOMIC DNA]</scope>
    <source>
        <strain evidence="1">4042</strain>
    </source>
</reference>
<dbReference type="EMBL" id="JAOB01000069">
    <property type="protein sequence ID" value="EUA23676.1"/>
    <property type="molecule type" value="Genomic_DNA"/>
</dbReference>
<gene>
    <name evidence="1" type="ORF">I553_5841</name>
</gene>
<evidence type="ECO:0000313" key="1">
    <source>
        <dbReference type="EMBL" id="EUA23676.1"/>
    </source>
</evidence>
<name>X7ZX98_MYCXE</name>
<protein>
    <submittedName>
        <fullName evidence="1">Uncharacterized protein</fullName>
    </submittedName>
</protein>
<accession>X7ZX98</accession>
<sequence>MAAAVVIAGSSTLWSRQVFVDARWLSVGLLSVGLASFCVHATLLGVLAGPTAGANMGR</sequence>
<comment type="caution">
    <text evidence="1">The sequence shown here is derived from an EMBL/GenBank/DDBJ whole genome shotgun (WGS) entry which is preliminary data.</text>
</comment>
<dbReference type="PATRIC" id="fig|1299334.3.peg.7777"/>
<organism evidence="1">
    <name type="scientific">Mycobacterium xenopi 4042</name>
    <dbReference type="NCBI Taxonomy" id="1299334"/>
    <lineage>
        <taxon>Bacteria</taxon>
        <taxon>Bacillati</taxon>
        <taxon>Actinomycetota</taxon>
        <taxon>Actinomycetes</taxon>
        <taxon>Mycobacteriales</taxon>
        <taxon>Mycobacteriaceae</taxon>
        <taxon>Mycobacterium</taxon>
    </lineage>
</organism>
<dbReference type="AlphaFoldDB" id="X7ZX98"/>